<organism evidence="2 3">
    <name type="scientific">Gymnopus androsaceus JB14</name>
    <dbReference type="NCBI Taxonomy" id="1447944"/>
    <lineage>
        <taxon>Eukaryota</taxon>
        <taxon>Fungi</taxon>
        <taxon>Dikarya</taxon>
        <taxon>Basidiomycota</taxon>
        <taxon>Agaricomycotina</taxon>
        <taxon>Agaricomycetes</taxon>
        <taxon>Agaricomycetidae</taxon>
        <taxon>Agaricales</taxon>
        <taxon>Marasmiineae</taxon>
        <taxon>Omphalotaceae</taxon>
        <taxon>Gymnopus</taxon>
    </lineage>
</organism>
<proteinExistence type="predicted"/>
<accession>A0A6A4HFF4</accession>
<gene>
    <name evidence="2" type="ORF">BT96DRAFT_801103</name>
</gene>
<dbReference type="EMBL" id="ML769500">
    <property type="protein sequence ID" value="KAE9397242.1"/>
    <property type="molecule type" value="Genomic_DNA"/>
</dbReference>
<feature type="non-terminal residue" evidence="2">
    <location>
        <position position="73"/>
    </location>
</feature>
<protein>
    <submittedName>
        <fullName evidence="2">Uncharacterized protein</fullName>
    </submittedName>
</protein>
<evidence type="ECO:0000313" key="3">
    <source>
        <dbReference type="Proteomes" id="UP000799118"/>
    </source>
</evidence>
<evidence type="ECO:0000313" key="2">
    <source>
        <dbReference type="EMBL" id="KAE9397242.1"/>
    </source>
</evidence>
<keyword evidence="3" id="KW-1185">Reference proteome</keyword>
<feature type="compositionally biased region" description="Polar residues" evidence="1">
    <location>
        <begin position="36"/>
        <end position="53"/>
    </location>
</feature>
<reference evidence="2" key="1">
    <citation type="journal article" date="2019" name="Environ. Microbiol.">
        <title>Fungal ecological strategies reflected in gene transcription - a case study of two litter decomposers.</title>
        <authorList>
            <person name="Barbi F."/>
            <person name="Kohler A."/>
            <person name="Barry K."/>
            <person name="Baskaran P."/>
            <person name="Daum C."/>
            <person name="Fauchery L."/>
            <person name="Ihrmark K."/>
            <person name="Kuo A."/>
            <person name="LaButti K."/>
            <person name="Lipzen A."/>
            <person name="Morin E."/>
            <person name="Grigoriev I.V."/>
            <person name="Henrissat B."/>
            <person name="Lindahl B."/>
            <person name="Martin F."/>
        </authorList>
    </citation>
    <scope>NUCLEOTIDE SEQUENCE</scope>
    <source>
        <strain evidence="2">JB14</strain>
    </source>
</reference>
<name>A0A6A4HFF4_9AGAR</name>
<feature type="region of interest" description="Disordered" evidence="1">
    <location>
        <begin position="34"/>
        <end position="73"/>
    </location>
</feature>
<dbReference type="OrthoDB" id="266718at2759"/>
<evidence type="ECO:0000256" key="1">
    <source>
        <dbReference type="SAM" id="MobiDB-lite"/>
    </source>
</evidence>
<dbReference type="Proteomes" id="UP000799118">
    <property type="component" value="Unassembled WGS sequence"/>
</dbReference>
<feature type="non-terminal residue" evidence="2">
    <location>
        <position position="1"/>
    </location>
</feature>
<sequence>LSEGELFSVCHAPLDHPARQTPLILRLVARARRYGGNNSPSHKATERANSLSILSDLGVTDPERALVPPSSTS</sequence>
<dbReference type="AlphaFoldDB" id="A0A6A4HFF4"/>